<protein>
    <submittedName>
        <fullName evidence="8">NUDIX domain-containing protein</fullName>
    </submittedName>
</protein>
<dbReference type="EMBL" id="BAABFR010000006">
    <property type="protein sequence ID" value="GAA4385088.1"/>
    <property type="molecule type" value="Genomic_DNA"/>
</dbReference>
<keyword evidence="4" id="KW-0378">Hydrolase</keyword>
<dbReference type="PANTHER" id="PTHR12318:SF0">
    <property type="entry name" value="ACYL-COENZYME A DIPHOSPHATASE NUDT19"/>
    <property type="match status" value="1"/>
</dbReference>
<dbReference type="Pfam" id="PF00293">
    <property type="entry name" value="NUDIX"/>
    <property type="match status" value="1"/>
</dbReference>
<dbReference type="CDD" id="cd18870">
    <property type="entry name" value="NUDIX_AcylCoAdiphos_Nudt19"/>
    <property type="match status" value="1"/>
</dbReference>
<dbReference type="SUPFAM" id="SSF55811">
    <property type="entry name" value="Nudix"/>
    <property type="match status" value="1"/>
</dbReference>
<accession>A0ABP8J4W1</accession>
<evidence type="ECO:0000256" key="2">
    <source>
        <dbReference type="ARBA" id="ARBA00001946"/>
    </source>
</evidence>
<comment type="cofactor">
    <cofactor evidence="2">
        <name>Mg(2+)</name>
        <dbReference type="ChEBI" id="CHEBI:18420"/>
    </cofactor>
</comment>
<sequence>MSGDGAGAPAIKPAATVVLLRTGRDGLEVFLLRRSRGMAFAGGMTVFPGGGLDPADDGDLRVTAARETFEECGVLLADGPVRASGYQAERAAVEAHELRLSDLLAAEGLRLDTDHLVPVARWITPPGRTRRYDTMFFLIALPAGQEADMRTTEAVAARWARPADAIAAYEAGAHELMAPTFSVLHTLCGFETAEDALGWAAEGADPGPVELADGQSEDERIFPGCAEYIAARVRHDAVSGAPDAR</sequence>
<dbReference type="PROSITE" id="PS51462">
    <property type="entry name" value="NUDIX"/>
    <property type="match status" value="1"/>
</dbReference>
<dbReference type="InterPro" id="IPR039121">
    <property type="entry name" value="NUDT19"/>
</dbReference>
<gene>
    <name evidence="8" type="ORF">GCM10023147_06490</name>
</gene>
<evidence type="ECO:0000256" key="6">
    <source>
        <dbReference type="ARBA" id="ARBA00023211"/>
    </source>
</evidence>
<evidence type="ECO:0000259" key="7">
    <source>
        <dbReference type="PROSITE" id="PS51462"/>
    </source>
</evidence>
<evidence type="ECO:0000313" key="8">
    <source>
        <dbReference type="EMBL" id="GAA4385088.1"/>
    </source>
</evidence>
<comment type="caution">
    <text evidence="8">The sequence shown here is derived from an EMBL/GenBank/DDBJ whole genome shotgun (WGS) entry which is preliminary data.</text>
</comment>
<dbReference type="Proteomes" id="UP001500635">
    <property type="component" value="Unassembled WGS sequence"/>
</dbReference>
<proteinExistence type="predicted"/>
<evidence type="ECO:0000313" key="9">
    <source>
        <dbReference type="Proteomes" id="UP001500635"/>
    </source>
</evidence>
<dbReference type="PANTHER" id="PTHR12318">
    <property type="entry name" value="TESTOSTERONE-REGULATED PROTEIN RP2"/>
    <property type="match status" value="1"/>
</dbReference>
<dbReference type="InterPro" id="IPR000086">
    <property type="entry name" value="NUDIX_hydrolase_dom"/>
</dbReference>
<keyword evidence="3" id="KW-0479">Metal-binding</keyword>
<evidence type="ECO:0000256" key="4">
    <source>
        <dbReference type="ARBA" id="ARBA00022801"/>
    </source>
</evidence>
<dbReference type="Gene3D" id="3.90.79.10">
    <property type="entry name" value="Nucleoside Triphosphate Pyrophosphohydrolase"/>
    <property type="match status" value="1"/>
</dbReference>
<organism evidence="8 9">
    <name type="scientific">Tsukamurella soli</name>
    <dbReference type="NCBI Taxonomy" id="644556"/>
    <lineage>
        <taxon>Bacteria</taxon>
        <taxon>Bacillati</taxon>
        <taxon>Actinomycetota</taxon>
        <taxon>Actinomycetes</taxon>
        <taxon>Mycobacteriales</taxon>
        <taxon>Tsukamurellaceae</taxon>
        <taxon>Tsukamurella</taxon>
    </lineage>
</organism>
<dbReference type="InterPro" id="IPR015797">
    <property type="entry name" value="NUDIX_hydrolase-like_dom_sf"/>
</dbReference>
<reference evidence="9" key="1">
    <citation type="journal article" date="2019" name="Int. J. Syst. Evol. Microbiol.">
        <title>The Global Catalogue of Microorganisms (GCM) 10K type strain sequencing project: providing services to taxonomists for standard genome sequencing and annotation.</title>
        <authorList>
            <consortium name="The Broad Institute Genomics Platform"/>
            <consortium name="The Broad Institute Genome Sequencing Center for Infectious Disease"/>
            <person name="Wu L."/>
            <person name="Ma J."/>
        </authorList>
    </citation>
    <scope>NUCLEOTIDE SEQUENCE [LARGE SCALE GENOMIC DNA]</scope>
    <source>
        <strain evidence="9">JCM 17688</strain>
    </source>
</reference>
<evidence type="ECO:0000256" key="3">
    <source>
        <dbReference type="ARBA" id="ARBA00022723"/>
    </source>
</evidence>
<keyword evidence="5" id="KW-0460">Magnesium</keyword>
<feature type="domain" description="Nudix hydrolase" evidence="7">
    <location>
        <begin position="10"/>
        <end position="185"/>
    </location>
</feature>
<keyword evidence="6" id="KW-0464">Manganese</keyword>
<dbReference type="RefSeq" id="WP_344990758.1">
    <property type="nucleotide sequence ID" value="NZ_BAABFR010000006.1"/>
</dbReference>
<keyword evidence="9" id="KW-1185">Reference proteome</keyword>
<comment type="cofactor">
    <cofactor evidence="1">
        <name>Mn(2+)</name>
        <dbReference type="ChEBI" id="CHEBI:29035"/>
    </cofactor>
</comment>
<name>A0ABP8J4W1_9ACTN</name>
<evidence type="ECO:0000256" key="5">
    <source>
        <dbReference type="ARBA" id="ARBA00022842"/>
    </source>
</evidence>
<evidence type="ECO:0000256" key="1">
    <source>
        <dbReference type="ARBA" id="ARBA00001936"/>
    </source>
</evidence>